<name>A0A494XDC4_9BURK</name>
<sequence length="230" mass="25875">MTYLEIGPVEYTKLHNEVTQVVESARRAAARNVNSIMTAAYWEVGRRIVSCEQNGQSRAGYGQALIARLADDLTRRFGRGFGPANLANMRAFYSAWPEDEIFQTPSGKLVATDTRSMGSLGARQSDKVADASTISPRCLHLMARFKLPWSAYVRLLSLKTKDARAFYETEALREGWSVRQLDRQIGSQLYERCLLSRNKAALDSMKSPSVLVPIWASDETILRVSRRGHR</sequence>
<proteinExistence type="predicted"/>
<dbReference type="InterPro" id="IPR053148">
    <property type="entry name" value="PD-DEXK-like_domain"/>
</dbReference>
<dbReference type="PANTHER" id="PTHR30547">
    <property type="entry name" value="UNCHARACTERIZED PROTEIN YHCG-RELATED"/>
    <property type="match status" value="1"/>
</dbReference>
<dbReference type="AlphaFoldDB" id="A0A494XDC4"/>
<dbReference type="PANTHER" id="PTHR30547:SF5">
    <property type="entry name" value="NUCLEASE YHCG-RELATED"/>
    <property type="match status" value="1"/>
</dbReference>
<gene>
    <name evidence="2" type="ORF">D7S86_22130</name>
</gene>
<evidence type="ECO:0000259" key="1">
    <source>
        <dbReference type="Pfam" id="PF17761"/>
    </source>
</evidence>
<dbReference type="Proteomes" id="UP000270342">
    <property type="component" value="Unassembled WGS sequence"/>
</dbReference>
<evidence type="ECO:0000313" key="3">
    <source>
        <dbReference type="Proteomes" id="UP000270342"/>
    </source>
</evidence>
<accession>A0A494XDC4</accession>
<dbReference type="EMBL" id="RBZU01000012">
    <property type="protein sequence ID" value="RKP47671.1"/>
    <property type="molecule type" value="Genomic_DNA"/>
</dbReference>
<comment type="caution">
    <text evidence="2">The sequence shown here is derived from an EMBL/GenBank/DDBJ whole genome shotgun (WGS) entry which is preliminary data.</text>
</comment>
<dbReference type="Pfam" id="PF17761">
    <property type="entry name" value="DUF1016_N"/>
    <property type="match status" value="1"/>
</dbReference>
<protein>
    <submittedName>
        <fullName evidence="2">DUF1016 family protein</fullName>
    </submittedName>
</protein>
<dbReference type="InterPro" id="IPR041527">
    <property type="entry name" value="YhcG_N"/>
</dbReference>
<evidence type="ECO:0000313" key="2">
    <source>
        <dbReference type="EMBL" id="RKP47671.1"/>
    </source>
</evidence>
<keyword evidence="3" id="KW-1185">Reference proteome</keyword>
<dbReference type="OrthoDB" id="9801263at2"/>
<reference evidence="2 3" key="1">
    <citation type="submission" date="2018-10" db="EMBL/GenBank/DDBJ databases">
        <title>Robbsia sp. DHC34, isolated from soil.</title>
        <authorList>
            <person name="Gao Z.-H."/>
            <person name="Qiu L.-H."/>
        </authorList>
    </citation>
    <scope>NUCLEOTIDE SEQUENCE [LARGE SCALE GENOMIC DNA]</scope>
    <source>
        <strain evidence="2 3">DHC34</strain>
    </source>
</reference>
<feature type="domain" description="YhcG N-terminal" evidence="1">
    <location>
        <begin position="17"/>
        <end position="192"/>
    </location>
</feature>
<organism evidence="2 3">
    <name type="scientific">Pararobbsia silviterrae</name>
    <dbReference type="NCBI Taxonomy" id="1792498"/>
    <lineage>
        <taxon>Bacteria</taxon>
        <taxon>Pseudomonadati</taxon>
        <taxon>Pseudomonadota</taxon>
        <taxon>Betaproteobacteria</taxon>
        <taxon>Burkholderiales</taxon>
        <taxon>Burkholderiaceae</taxon>
        <taxon>Pararobbsia</taxon>
    </lineage>
</organism>